<gene>
    <name evidence="4" type="ORF">GCM10025866_15150</name>
</gene>
<keyword evidence="3" id="KW-0949">S-adenosyl-L-methionine</keyword>
<sequence>MAADFSEGMLEVGRRRNAGNPRIEFVHADAQDLPFADEEFDAVTMSFGLRNVHDPKLALAELFRVTKPGGRIVICEFSRPPLGLIRLGYSLYLRWVLPIVSRVTSSNAPAYNYLGDSILDWPDQKTLSSWLRDAGFEGVGYRNLTAGVVALHRGRRPGGRAGR</sequence>
<dbReference type="Proteomes" id="UP001321498">
    <property type="component" value="Chromosome"/>
</dbReference>
<dbReference type="Gene3D" id="3.40.50.150">
    <property type="entry name" value="Vaccinia Virus protein VP39"/>
    <property type="match status" value="1"/>
</dbReference>
<protein>
    <recommendedName>
        <fullName evidence="6">Ubiquinone/menaquinone biosynthesis methyltransferase</fullName>
    </recommendedName>
</protein>
<dbReference type="SUPFAM" id="SSF53335">
    <property type="entry name" value="S-adenosyl-L-methionine-dependent methyltransferases"/>
    <property type="match status" value="1"/>
</dbReference>
<evidence type="ECO:0000313" key="5">
    <source>
        <dbReference type="Proteomes" id="UP001321498"/>
    </source>
</evidence>
<name>A0ABN6XL69_9MICO</name>
<dbReference type="InterPro" id="IPR023576">
    <property type="entry name" value="UbiE/COQ5_MeTrFase_CS"/>
</dbReference>
<reference evidence="5" key="1">
    <citation type="journal article" date="2019" name="Int. J. Syst. Evol. Microbiol.">
        <title>The Global Catalogue of Microorganisms (GCM) 10K type strain sequencing project: providing services to taxonomists for standard genome sequencing and annotation.</title>
        <authorList>
            <consortium name="The Broad Institute Genomics Platform"/>
            <consortium name="The Broad Institute Genome Sequencing Center for Infectious Disease"/>
            <person name="Wu L."/>
            <person name="Ma J."/>
        </authorList>
    </citation>
    <scope>NUCLEOTIDE SEQUENCE [LARGE SCALE GENOMIC DNA]</scope>
    <source>
        <strain evidence="5">NBRC 108725</strain>
    </source>
</reference>
<evidence type="ECO:0000256" key="3">
    <source>
        <dbReference type="ARBA" id="ARBA00022691"/>
    </source>
</evidence>
<evidence type="ECO:0000313" key="4">
    <source>
        <dbReference type="EMBL" id="BDZ45606.1"/>
    </source>
</evidence>
<keyword evidence="5" id="KW-1185">Reference proteome</keyword>
<dbReference type="PANTHER" id="PTHR43591">
    <property type="entry name" value="METHYLTRANSFERASE"/>
    <property type="match status" value="1"/>
</dbReference>
<dbReference type="PANTHER" id="PTHR43591:SF24">
    <property type="entry name" value="2-METHOXY-6-POLYPRENYL-1,4-BENZOQUINOL METHYLASE, MITOCHONDRIAL"/>
    <property type="match status" value="1"/>
</dbReference>
<dbReference type="Pfam" id="PF01209">
    <property type="entry name" value="Ubie_methyltran"/>
    <property type="match status" value="1"/>
</dbReference>
<evidence type="ECO:0008006" key="6">
    <source>
        <dbReference type="Google" id="ProtNLM"/>
    </source>
</evidence>
<dbReference type="PROSITE" id="PS51608">
    <property type="entry name" value="SAM_MT_UBIE"/>
    <property type="match status" value="1"/>
</dbReference>
<dbReference type="CDD" id="cd02440">
    <property type="entry name" value="AdoMet_MTases"/>
    <property type="match status" value="1"/>
</dbReference>
<proteinExistence type="predicted"/>
<dbReference type="EMBL" id="AP027731">
    <property type="protein sequence ID" value="BDZ45606.1"/>
    <property type="molecule type" value="Genomic_DNA"/>
</dbReference>
<accession>A0ABN6XL69</accession>
<keyword evidence="2" id="KW-0808">Transferase</keyword>
<evidence type="ECO:0000256" key="2">
    <source>
        <dbReference type="ARBA" id="ARBA00022679"/>
    </source>
</evidence>
<keyword evidence="1" id="KW-0489">Methyltransferase</keyword>
<dbReference type="NCBIfam" id="TIGR01934">
    <property type="entry name" value="MenG_MenH_UbiE"/>
    <property type="match status" value="1"/>
</dbReference>
<evidence type="ECO:0000256" key="1">
    <source>
        <dbReference type="ARBA" id="ARBA00022603"/>
    </source>
</evidence>
<dbReference type="InterPro" id="IPR004033">
    <property type="entry name" value="UbiE/COQ5_MeTrFase"/>
</dbReference>
<dbReference type="InterPro" id="IPR029063">
    <property type="entry name" value="SAM-dependent_MTases_sf"/>
</dbReference>
<organism evidence="4 5">
    <name type="scientific">Naasia aerilata</name>
    <dbReference type="NCBI Taxonomy" id="1162966"/>
    <lineage>
        <taxon>Bacteria</taxon>
        <taxon>Bacillati</taxon>
        <taxon>Actinomycetota</taxon>
        <taxon>Actinomycetes</taxon>
        <taxon>Micrococcales</taxon>
        <taxon>Microbacteriaceae</taxon>
        <taxon>Naasia</taxon>
    </lineage>
</organism>
<dbReference type="PROSITE" id="PS01184">
    <property type="entry name" value="UBIE_2"/>
    <property type="match status" value="1"/>
</dbReference>